<dbReference type="AlphaFoldDB" id="A0A0L7THN9"/>
<sequence>MQFYTWASAMIKRVFIPLTVMLFVFLLIPGKALAFSCIDKRDGKAFDAVGQRNIDVTVNLSPEIMIGDVVIFDLADYFTCMNTIPNRYVDYMRLNAGSYNTTLDASFNSGLEIKGQRYLNPINSSVNVFELRDGNWHDLEVKAFYQLKNSPAKGVYIKAGAVVASMQFYKWSVPAGGVFTANWRIIAANDAYYTSGTCDINDGHDIDVDFGLIARDQLTQSAGTSPFRREITVPYRCKDNSDWPIKLTLSADASNFSASAIKTTNPDLGVELYHQGTLIKPFDSVKSQIVNGVGSDDFNFVLVKSSKKDIATGPFSGSAVLVMSLQ</sequence>
<feature type="domain" description="Fimbrial-type adhesion" evidence="1">
    <location>
        <begin position="194"/>
        <end position="325"/>
    </location>
</feature>
<evidence type="ECO:0000313" key="3">
    <source>
        <dbReference type="EMBL" id="KOC89283.1"/>
    </source>
</evidence>
<accession>A0A0L7THN9</accession>
<evidence type="ECO:0008006" key="7">
    <source>
        <dbReference type="Google" id="ProtNLM"/>
    </source>
</evidence>
<proteinExistence type="predicted"/>
<dbReference type="InterPro" id="IPR036937">
    <property type="entry name" value="Adhesion_dom_fimbrial_sf"/>
</dbReference>
<dbReference type="InterPro" id="IPR008966">
    <property type="entry name" value="Adhesion_dom_sf"/>
</dbReference>
<dbReference type="Proteomes" id="UP000036851">
    <property type="component" value="Unassembled WGS sequence"/>
</dbReference>
<dbReference type="GO" id="GO:0007155">
    <property type="term" value="P:cell adhesion"/>
    <property type="evidence" value="ECO:0007669"/>
    <property type="project" value="InterPro"/>
</dbReference>
<evidence type="ECO:0000313" key="4">
    <source>
        <dbReference type="EMBL" id="KOC94850.1"/>
    </source>
</evidence>
<dbReference type="Gene3D" id="2.60.40.1090">
    <property type="entry name" value="Fimbrial-type adhesion domain"/>
    <property type="match status" value="2"/>
</dbReference>
<dbReference type="SUPFAM" id="SSF49401">
    <property type="entry name" value="Bacterial adhesins"/>
    <property type="match status" value="2"/>
</dbReference>
<dbReference type="EMBL" id="JRXF01000003">
    <property type="protein sequence ID" value="KOC94850.1"/>
    <property type="molecule type" value="Genomic_DNA"/>
</dbReference>
<protein>
    <recommendedName>
        <fullName evidence="7">Fimbrial protein</fullName>
    </recommendedName>
</protein>
<evidence type="ECO:0000259" key="2">
    <source>
        <dbReference type="Pfam" id="PF09160"/>
    </source>
</evidence>
<comment type="caution">
    <text evidence="4">The sequence shown here is derived from an EMBL/GenBank/DDBJ whole genome shotgun (WGS) entry which is preliminary data.</text>
</comment>
<dbReference type="InterPro" id="IPR000259">
    <property type="entry name" value="Adhesion_dom_fimbrial"/>
</dbReference>
<keyword evidence="6" id="KW-1185">Reference proteome</keyword>
<dbReference type="STRING" id="1560201.NG42_13245"/>
<reference evidence="5 6" key="1">
    <citation type="journal article" date="2015" name="Int. J. Syst. Evol. Microbiol.">
        <title>Erwinia iniecta sp. nov., isolated from Russian wheat aphids (Diuraphis noxia).</title>
        <authorList>
            <person name="Campillo T."/>
            <person name="Luna E."/>
            <person name="Portier P."/>
            <person name="Fischer-Le Saux M."/>
            <person name="Lapitan N."/>
            <person name="Tisserat N.A."/>
            <person name="Leach J.E."/>
        </authorList>
    </citation>
    <scope>NUCLEOTIDE SEQUENCE [LARGE SCALE GENOMIC DNA]</scope>
    <source>
        <strain evidence="3 6">B120</strain>
        <strain evidence="4 5">B149</strain>
    </source>
</reference>
<dbReference type="Proteomes" id="UP000037088">
    <property type="component" value="Unassembled WGS sequence"/>
</dbReference>
<name>A0A0L7THN9_9GAMM</name>
<dbReference type="PATRIC" id="fig|1560201.3.peg.2821"/>
<gene>
    <name evidence="3" type="ORF">NG42_13245</name>
    <name evidence="4" type="ORF">NG43_03510</name>
</gene>
<evidence type="ECO:0000313" key="5">
    <source>
        <dbReference type="Proteomes" id="UP000036851"/>
    </source>
</evidence>
<dbReference type="Pfam" id="PF09160">
    <property type="entry name" value="FimH_man-bind"/>
    <property type="match status" value="1"/>
</dbReference>
<organism evidence="4 5">
    <name type="scientific">Winslowiella iniecta</name>
    <dbReference type="NCBI Taxonomy" id="1560201"/>
    <lineage>
        <taxon>Bacteria</taxon>
        <taxon>Pseudomonadati</taxon>
        <taxon>Pseudomonadota</taxon>
        <taxon>Gammaproteobacteria</taxon>
        <taxon>Enterobacterales</taxon>
        <taxon>Erwiniaceae</taxon>
        <taxon>Winslowiella</taxon>
    </lineage>
</organism>
<dbReference type="Pfam" id="PF00419">
    <property type="entry name" value="Fimbrial"/>
    <property type="match status" value="1"/>
</dbReference>
<dbReference type="InterPro" id="IPR015243">
    <property type="entry name" value="FimH_man-bd"/>
</dbReference>
<dbReference type="GO" id="GO:0009289">
    <property type="term" value="C:pilus"/>
    <property type="evidence" value="ECO:0007669"/>
    <property type="project" value="InterPro"/>
</dbReference>
<dbReference type="EMBL" id="JRXE01000017">
    <property type="protein sequence ID" value="KOC89283.1"/>
    <property type="molecule type" value="Genomic_DNA"/>
</dbReference>
<feature type="domain" description="FimH mannose-binding" evidence="2">
    <location>
        <begin position="49"/>
        <end position="171"/>
    </location>
</feature>
<evidence type="ECO:0000313" key="6">
    <source>
        <dbReference type="Proteomes" id="UP000037088"/>
    </source>
</evidence>
<evidence type="ECO:0000259" key="1">
    <source>
        <dbReference type="Pfam" id="PF00419"/>
    </source>
</evidence>